<organism evidence="7 8">
    <name type="scientific">Oryctolagus cuniculus</name>
    <name type="common">Rabbit</name>
    <dbReference type="NCBI Taxonomy" id="9986"/>
    <lineage>
        <taxon>Eukaryota</taxon>
        <taxon>Metazoa</taxon>
        <taxon>Chordata</taxon>
        <taxon>Craniata</taxon>
        <taxon>Vertebrata</taxon>
        <taxon>Euteleostomi</taxon>
        <taxon>Mammalia</taxon>
        <taxon>Eutheria</taxon>
        <taxon>Euarchontoglires</taxon>
        <taxon>Glires</taxon>
        <taxon>Lagomorpha</taxon>
        <taxon>Leporidae</taxon>
        <taxon>Oryctolagus</taxon>
    </lineage>
</organism>
<dbReference type="PANTHER" id="PTHR40389:SF3">
    <property type="entry name" value="IGE-BINDING PROTEIN"/>
    <property type="match status" value="1"/>
</dbReference>
<name>A0A5F9CCV7_RABIT</name>
<keyword evidence="1" id="KW-0479">Metal-binding</keyword>
<dbReference type="GO" id="GO:0003676">
    <property type="term" value="F:nucleic acid binding"/>
    <property type="evidence" value="ECO:0007669"/>
    <property type="project" value="InterPro"/>
</dbReference>
<keyword evidence="8" id="KW-1185">Reference proteome</keyword>
<dbReference type="AlphaFoldDB" id="A0A5F9CCV7"/>
<feature type="compositionally biased region" description="Basic and acidic residues" evidence="5">
    <location>
        <begin position="35"/>
        <end position="44"/>
    </location>
</feature>
<dbReference type="PROSITE" id="PS50158">
    <property type="entry name" value="ZF_CCHC"/>
    <property type="match status" value="1"/>
</dbReference>
<dbReference type="SUPFAM" id="SSF47353">
    <property type="entry name" value="Retrovirus capsid dimerization domain-like"/>
    <property type="match status" value="1"/>
</dbReference>
<dbReference type="Proteomes" id="UP000001811">
    <property type="component" value="Unplaced"/>
</dbReference>
<feature type="domain" description="CCHC-type" evidence="6">
    <location>
        <begin position="389"/>
        <end position="403"/>
    </location>
</feature>
<protein>
    <recommendedName>
        <fullName evidence="6">CCHC-type domain-containing protein</fullName>
    </recommendedName>
</protein>
<keyword evidence="2 4" id="KW-0863">Zinc-finger</keyword>
<dbReference type="InterPro" id="IPR045345">
    <property type="entry name" value="Gag_p24_C"/>
</dbReference>
<dbReference type="GO" id="GO:0008270">
    <property type="term" value="F:zinc ion binding"/>
    <property type="evidence" value="ECO:0007669"/>
    <property type="project" value="UniProtKB-KW"/>
</dbReference>
<dbReference type="InterPro" id="IPR008916">
    <property type="entry name" value="Retrov_capsid_C"/>
</dbReference>
<dbReference type="Gene3D" id="1.10.1200.30">
    <property type="match status" value="1"/>
</dbReference>
<dbReference type="Pfam" id="PF14787">
    <property type="entry name" value="zf-CCHC_5"/>
    <property type="match status" value="1"/>
</dbReference>
<dbReference type="Ensembl" id="ENSOCUT00000062835.1">
    <property type="protein sequence ID" value="ENSOCUP00000031419.1"/>
    <property type="gene ID" value="ENSOCUG00000039190.1"/>
</dbReference>
<dbReference type="Pfam" id="PF19317">
    <property type="entry name" value="Gag_p24_C"/>
    <property type="match status" value="1"/>
</dbReference>
<evidence type="ECO:0000256" key="3">
    <source>
        <dbReference type="ARBA" id="ARBA00022833"/>
    </source>
</evidence>
<evidence type="ECO:0000259" key="6">
    <source>
        <dbReference type="PROSITE" id="PS50158"/>
    </source>
</evidence>
<dbReference type="InParanoid" id="A0A5F9CCV7"/>
<dbReference type="Pfam" id="PF00607">
    <property type="entry name" value="Gag_p24"/>
    <property type="match status" value="1"/>
</dbReference>
<evidence type="ECO:0000256" key="5">
    <source>
        <dbReference type="SAM" id="MobiDB-lite"/>
    </source>
</evidence>
<dbReference type="Gene3D" id="4.10.60.10">
    <property type="entry name" value="Zinc finger, CCHC-type"/>
    <property type="match status" value="1"/>
</dbReference>
<reference evidence="7" key="3">
    <citation type="submission" date="2025-09" db="UniProtKB">
        <authorList>
            <consortium name="Ensembl"/>
        </authorList>
    </citation>
    <scope>IDENTIFICATION</scope>
    <source>
        <strain evidence="7">Thorbecke</strain>
    </source>
</reference>
<evidence type="ECO:0000313" key="8">
    <source>
        <dbReference type="Proteomes" id="UP000001811"/>
    </source>
</evidence>
<dbReference type="InterPro" id="IPR036875">
    <property type="entry name" value="Znf_CCHC_sf"/>
</dbReference>
<dbReference type="SMR" id="A0A5F9CCV7"/>
<sequence length="445" mass="50750">MRGVSCWKGFRRSHGRAVRRATMIANEKGKKLKKDSRESQKACGEEEEAEEGASPPREIPRLYPSLTRLANLTIEDELPPWYRPFALPKSSPVKKSPFLPQQCETAEEWEEGEEGMLKEEERARTKSKQRGAVYKKPAWEQYQEPGHVFPVLQDQQGNRGWAPLDHKLLKELQQSVQLYGPHANFMQAVLENIGQQGLIPDDWRNLAKAVLGGGDFLLWSAAYRALAREQSKQNHRAGNQAWNEEMLNGEGRFTNPDDQAQLPIAVLLQVREIARRAWRVVPRKGEIRHSLTKIVQGSTEPYADFMNRLMGAAGNIFETVEEAMPLVRKLAYEQANKTCHEALRPWQHKDIPTFLKICKDVMDDVASGSHAAVAMAQQLRWDMGGRKYFKCGKEGHLKRECRSKFPARNQQGMEDLRRPGLCPRCGKGNHWAKECYSKMDRAGNP</sequence>
<dbReference type="PANTHER" id="PTHR40389">
    <property type="entry name" value="ENDOGENOUS RETROVIRUS GROUP K MEMBER 24 GAG POLYPROTEIN-RELATED"/>
    <property type="match status" value="1"/>
</dbReference>
<dbReference type="SUPFAM" id="SSF57756">
    <property type="entry name" value="Retrovirus zinc finger-like domains"/>
    <property type="match status" value="2"/>
</dbReference>
<dbReference type="GeneTree" id="ENSGT00940000162994"/>
<evidence type="ECO:0000256" key="4">
    <source>
        <dbReference type="PROSITE-ProRule" id="PRU00047"/>
    </source>
</evidence>
<dbReference type="SUPFAM" id="SSF47943">
    <property type="entry name" value="Retrovirus capsid protein, N-terminal core domain"/>
    <property type="match status" value="1"/>
</dbReference>
<evidence type="ECO:0000256" key="2">
    <source>
        <dbReference type="ARBA" id="ARBA00022771"/>
    </source>
</evidence>
<dbReference type="Gene3D" id="1.10.375.10">
    <property type="entry name" value="Human Immunodeficiency Virus Type 1 Capsid Protein"/>
    <property type="match status" value="1"/>
</dbReference>
<keyword evidence="3" id="KW-0862">Zinc</keyword>
<dbReference type="GO" id="GO:0016032">
    <property type="term" value="P:viral process"/>
    <property type="evidence" value="ECO:0007669"/>
    <property type="project" value="InterPro"/>
</dbReference>
<dbReference type="InterPro" id="IPR008919">
    <property type="entry name" value="Retrov_capsid_N"/>
</dbReference>
<reference evidence="7 8" key="1">
    <citation type="journal article" date="2011" name="Nature">
        <title>A high-resolution map of human evolutionary constraint using 29 mammals.</title>
        <authorList>
            <person name="Lindblad-Toh K."/>
            <person name="Garber M."/>
            <person name="Zuk O."/>
            <person name="Lin M.F."/>
            <person name="Parker B.J."/>
            <person name="Washietl S."/>
            <person name="Kheradpour P."/>
            <person name="Ernst J."/>
            <person name="Jordan G."/>
            <person name="Mauceli E."/>
            <person name="Ward L.D."/>
            <person name="Lowe C.B."/>
            <person name="Holloway A.K."/>
            <person name="Clamp M."/>
            <person name="Gnerre S."/>
            <person name="Alfoldi J."/>
            <person name="Beal K."/>
            <person name="Chang J."/>
            <person name="Clawson H."/>
            <person name="Cuff J."/>
            <person name="Di Palma F."/>
            <person name="Fitzgerald S."/>
            <person name="Flicek P."/>
            <person name="Guttman M."/>
            <person name="Hubisz M.J."/>
            <person name="Jaffe D.B."/>
            <person name="Jungreis I."/>
            <person name="Kent W.J."/>
            <person name="Kostka D."/>
            <person name="Lara M."/>
            <person name="Martins A.L."/>
            <person name="Massingham T."/>
            <person name="Moltke I."/>
            <person name="Raney B.J."/>
            <person name="Rasmussen M.D."/>
            <person name="Robinson J."/>
            <person name="Stark A."/>
            <person name="Vilella A.J."/>
            <person name="Wen J."/>
            <person name="Xie X."/>
            <person name="Zody M.C."/>
            <person name="Baldwin J."/>
            <person name="Bloom T."/>
            <person name="Chin C.W."/>
            <person name="Heiman D."/>
            <person name="Nicol R."/>
            <person name="Nusbaum C."/>
            <person name="Young S."/>
            <person name="Wilkinson J."/>
            <person name="Worley K.C."/>
            <person name="Kovar C.L."/>
            <person name="Muzny D.M."/>
            <person name="Gibbs R.A."/>
            <person name="Cree A."/>
            <person name="Dihn H.H."/>
            <person name="Fowler G."/>
            <person name="Jhangiani S."/>
            <person name="Joshi V."/>
            <person name="Lee S."/>
            <person name="Lewis L.R."/>
            <person name="Nazareth L.V."/>
            <person name="Okwuonu G."/>
            <person name="Santibanez J."/>
            <person name="Warren W.C."/>
            <person name="Mardis E.R."/>
            <person name="Weinstock G.M."/>
            <person name="Wilson R.K."/>
            <person name="Delehaunty K."/>
            <person name="Dooling D."/>
            <person name="Fronik C."/>
            <person name="Fulton L."/>
            <person name="Fulton B."/>
            <person name="Graves T."/>
            <person name="Minx P."/>
            <person name="Sodergren E."/>
            <person name="Birney E."/>
            <person name="Margulies E.H."/>
            <person name="Herrero J."/>
            <person name="Green E.D."/>
            <person name="Haussler D."/>
            <person name="Siepel A."/>
            <person name="Goldman N."/>
            <person name="Pollard K.S."/>
            <person name="Pedersen J.S."/>
            <person name="Lander E.S."/>
            <person name="Kellis M."/>
        </authorList>
    </citation>
    <scope>NUCLEOTIDE SEQUENCE [LARGE SCALE GENOMIC DNA]</scope>
    <source>
        <strain evidence="8">Thorbecke</strain>
    </source>
</reference>
<reference evidence="7" key="2">
    <citation type="submission" date="2025-08" db="UniProtKB">
        <authorList>
            <consortium name="Ensembl"/>
        </authorList>
    </citation>
    <scope>IDENTIFICATION</scope>
    <source>
        <strain evidence="7">Thorbecke</strain>
    </source>
</reference>
<feature type="region of interest" description="Disordered" evidence="5">
    <location>
        <begin position="22"/>
        <end position="61"/>
    </location>
</feature>
<dbReference type="InterPro" id="IPR050195">
    <property type="entry name" value="Primate_lentivir_Gag_pol-like"/>
</dbReference>
<dbReference type="SMART" id="SM00343">
    <property type="entry name" value="ZnF_C2HC"/>
    <property type="match status" value="2"/>
</dbReference>
<dbReference type="InterPro" id="IPR001878">
    <property type="entry name" value="Znf_CCHC"/>
</dbReference>
<proteinExistence type="predicted"/>
<evidence type="ECO:0000313" key="7">
    <source>
        <dbReference type="Ensembl" id="ENSOCUP00000031419.1"/>
    </source>
</evidence>
<evidence type="ECO:0000256" key="1">
    <source>
        <dbReference type="ARBA" id="ARBA00022723"/>
    </source>
</evidence>
<accession>A0A5F9CCV7</accession>